<evidence type="ECO:0000256" key="5">
    <source>
        <dbReference type="SAM" id="MobiDB-lite"/>
    </source>
</evidence>
<dbReference type="PROSITE" id="PS00216">
    <property type="entry name" value="SUGAR_TRANSPORT_1"/>
    <property type="match status" value="1"/>
</dbReference>
<proteinExistence type="evidence at transcript level"/>
<keyword evidence="4 6" id="KW-0472">Membrane</keyword>
<dbReference type="Pfam" id="PF00083">
    <property type="entry name" value="Sugar_tr"/>
    <property type="match status" value="1"/>
</dbReference>
<dbReference type="EMBL" id="GBBM01000049">
    <property type="protein sequence ID" value="JAC35369.1"/>
    <property type="molecule type" value="mRNA"/>
</dbReference>
<dbReference type="PANTHER" id="PTHR24064">
    <property type="entry name" value="SOLUTE CARRIER FAMILY 22 MEMBER"/>
    <property type="match status" value="1"/>
</dbReference>
<dbReference type="InterPro" id="IPR005829">
    <property type="entry name" value="Sugar_transporter_CS"/>
</dbReference>
<dbReference type="PROSITE" id="PS50850">
    <property type="entry name" value="MFS"/>
    <property type="match status" value="1"/>
</dbReference>
<feature type="transmembrane region" description="Helical" evidence="6">
    <location>
        <begin position="147"/>
        <end position="167"/>
    </location>
</feature>
<dbReference type="AlphaFoldDB" id="A0A023GNF9"/>
<feature type="transmembrane region" description="Helical" evidence="6">
    <location>
        <begin position="20"/>
        <end position="41"/>
    </location>
</feature>
<dbReference type="InterPro" id="IPR036259">
    <property type="entry name" value="MFS_trans_sf"/>
</dbReference>
<organism evidence="8">
    <name type="scientific">Amblyomma triste</name>
    <name type="common">Neotropical tick</name>
    <dbReference type="NCBI Taxonomy" id="251400"/>
    <lineage>
        <taxon>Eukaryota</taxon>
        <taxon>Metazoa</taxon>
        <taxon>Ecdysozoa</taxon>
        <taxon>Arthropoda</taxon>
        <taxon>Chelicerata</taxon>
        <taxon>Arachnida</taxon>
        <taxon>Acari</taxon>
        <taxon>Parasitiformes</taxon>
        <taxon>Ixodida</taxon>
        <taxon>Ixodoidea</taxon>
        <taxon>Ixodidae</taxon>
        <taxon>Amblyomminae</taxon>
        <taxon>Amblyomma</taxon>
    </lineage>
</organism>
<dbReference type="InterPro" id="IPR005828">
    <property type="entry name" value="MFS_sugar_transport-like"/>
</dbReference>
<feature type="transmembrane region" description="Helical" evidence="6">
    <location>
        <begin position="233"/>
        <end position="253"/>
    </location>
</feature>
<evidence type="ECO:0000256" key="3">
    <source>
        <dbReference type="ARBA" id="ARBA00022989"/>
    </source>
</evidence>
<evidence type="ECO:0000256" key="2">
    <source>
        <dbReference type="ARBA" id="ARBA00022692"/>
    </source>
</evidence>
<feature type="region of interest" description="Disordered" evidence="5">
    <location>
        <begin position="546"/>
        <end position="569"/>
    </location>
</feature>
<keyword evidence="3 6" id="KW-1133">Transmembrane helix</keyword>
<keyword evidence="2 6" id="KW-0812">Transmembrane</keyword>
<feature type="transmembrane region" description="Helical" evidence="6">
    <location>
        <begin position="174"/>
        <end position="193"/>
    </location>
</feature>
<dbReference type="GO" id="GO:0016020">
    <property type="term" value="C:membrane"/>
    <property type="evidence" value="ECO:0007669"/>
    <property type="project" value="UniProtKB-SubCell"/>
</dbReference>
<feature type="compositionally biased region" description="Polar residues" evidence="5">
    <location>
        <begin position="553"/>
        <end position="569"/>
    </location>
</feature>
<dbReference type="Gene3D" id="1.20.1250.20">
    <property type="entry name" value="MFS general substrate transporter like domains"/>
    <property type="match status" value="1"/>
</dbReference>
<feature type="transmembrane region" description="Helical" evidence="6">
    <location>
        <begin position="205"/>
        <end position="226"/>
    </location>
</feature>
<evidence type="ECO:0000256" key="1">
    <source>
        <dbReference type="ARBA" id="ARBA00004141"/>
    </source>
</evidence>
<dbReference type="InterPro" id="IPR020846">
    <property type="entry name" value="MFS_dom"/>
</dbReference>
<sequence length="569" mass="63237">MLFEEALKLVGDFGVFQWLLILYLVVFVAPMRVIPLFAHIFTLLEPPHWCRQPELEDLFNLTREEARELGVPRESDGTWSKCSMYELNSTTLQDLWTSGGLVNESIPPRELLTVVPCQFGWHYDHSVIYPTVVSERDWVCGQTWKAYVSNSIFFGAMSVGVIGFGALSDKIGRVPVMITIYVLAGVGAVTTYFTQDFYLFLVTRIIQGGVLLSISIIPFVLALEYVPAQKRMLVLSAFRFAYPVLGVCMPWVAYALAHWRLLNAVVILPCLVGPVVSIFIPESTRWLLSKGRTDRAKKILLRVARVNGKQVESSALDSLELPNKSDASKRSSTTDVFKYPTLRRSFLITLFLWLMSCLTYSAGQLYAATATDDPFVMTSTTNAMDILATALALPLADKWGRRPSMVCAYGLAALCYLGVAGFYGKSAAIFAVLMLGRFALTTAYNVGYLYAAEIYPTEIRSQALSIRQAFGSLGKFLSSQVVQLAFYGRFLPLFVLGGLSCASALITLPLPETNNQRLPETLEEGEAMRDLPKPWFPCLVRKKERRGTDSRGRSMSTLSAATIDSVSPH</sequence>
<comment type="subcellular location">
    <subcellularLocation>
        <location evidence="1">Membrane</location>
        <topology evidence="1">Multi-pass membrane protein</topology>
    </subcellularLocation>
</comment>
<protein>
    <submittedName>
        <fullName evidence="8">Putative synaptic vesicle transporter svop</fullName>
    </submittedName>
</protein>
<evidence type="ECO:0000313" key="8">
    <source>
        <dbReference type="EMBL" id="JAC35369.1"/>
    </source>
</evidence>
<reference evidence="8" key="1">
    <citation type="submission" date="2014-03" db="EMBL/GenBank/DDBJ databases">
        <title>The sialotranscriptome of Amblyomma triste, Amblyomma parvum and Amblyomma cajennense ticks, uncovered by 454-based RNA-seq.</title>
        <authorList>
            <person name="Garcia G.R."/>
            <person name="Gardinassi L.G."/>
            <person name="Ribeiro J.M."/>
            <person name="Anatriello E."/>
            <person name="Ferreira B.R."/>
            <person name="Moreira H.N."/>
            <person name="Mafra C."/>
            <person name="Olegario M.M."/>
            <person name="Szabo P.J."/>
            <person name="Miranda-Santos I.K."/>
            <person name="Maruyama S.R."/>
        </authorList>
    </citation>
    <scope>NUCLEOTIDE SEQUENCE</scope>
    <source>
        <strain evidence="8">Mato Grasso do Sul</strain>
        <tissue evidence="8">Salivary glands</tissue>
    </source>
</reference>
<dbReference type="SUPFAM" id="SSF103473">
    <property type="entry name" value="MFS general substrate transporter"/>
    <property type="match status" value="1"/>
</dbReference>
<evidence type="ECO:0000256" key="6">
    <source>
        <dbReference type="SAM" id="Phobius"/>
    </source>
</evidence>
<accession>A0A023GNF9</accession>
<feature type="transmembrane region" description="Helical" evidence="6">
    <location>
        <begin position="346"/>
        <end position="368"/>
    </location>
</feature>
<feature type="domain" description="Major facilitator superfamily (MFS) profile" evidence="7">
    <location>
        <begin position="110"/>
        <end position="515"/>
    </location>
</feature>
<feature type="transmembrane region" description="Helical" evidence="6">
    <location>
        <begin position="490"/>
        <end position="510"/>
    </location>
</feature>
<feature type="transmembrane region" description="Helical" evidence="6">
    <location>
        <begin position="429"/>
        <end position="451"/>
    </location>
</feature>
<evidence type="ECO:0000256" key="4">
    <source>
        <dbReference type="ARBA" id="ARBA00023136"/>
    </source>
</evidence>
<evidence type="ECO:0000259" key="7">
    <source>
        <dbReference type="PROSITE" id="PS50850"/>
    </source>
</evidence>
<feature type="transmembrane region" description="Helical" evidence="6">
    <location>
        <begin position="259"/>
        <end position="280"/>
    </location>
</feature>
<dbReference type="GO" id="GO:0022857">
    <property type="term" value="F:transmembrane transporter activity"/>
    <property type="evidence" value="ECO:0007669"/>
    <property type="project" value="InterPro"/>
</dbReference>
<name>A0A023GNF9_AMBTT</name>
<feature type="transmembrane region" description="Helical" evidence="6">
    <location>
        <begin position="405"/>
        <end position="423"/>
    </location>
</feature>